<proteinExistence type="predicted"/>
<feature type="non-terminal residue" evidence="1">
    <location>
        <position position="1"/>
    </location>
</feature>
<dbReference type="Proteomes" id="UP001328107">
    <property type="component" value="Unassembled WGS sequence"/>
</dbReference>
<comment type="caution">
    <text evidence="1">The sequence shown here is derived from an EMBL/GenBank/DDBJ whole genome shotgun (WGS) entry which is preliminary data.</text>
</comment>
<protein>
    <submittedName>
        <fullName evidence="1">Uncharacterized protein</fullName>
    </submittedName>
</protein>
<dbReference type="AlphaFoldDB" id="A0AAN4YYV3"/>
<reference evidence="2" key="1">
    <citation type="submission" date="2022-10" db="EMBL/GenBank/DDBJ databases">
        <title>Genome assembly of Pristionchus species.</title>
        <authorList>
            <person name="Yoshida K."/>
            <person name="Sommer R.J."/>
        </authorList>
    </citation>
    <scope>NUCLEOTIDE SEQUENCE [LARGE SCALE GENOMIC DNA]</scope>
    <source>
        <strain evidence="2">RS5460</strain>
    </source>
</reference>
<gene>
    <name evidence="1" type="ORF">PMAYCL1PPCAC_00444</name>
</gene>
<evidence type="ECO:0000313" key="1">
    <source>
        <dbReference type="EMBL" id="GMR30249.1"/>
    </source>
</evidence>
<evidence type="ECO:0000313" key="2">
    <source>
        <dbReference type="Proteomes" id="UP001328107"/>
    </source>
</evidence>
<organism evidence="1 2">
    <name type="scientific">Pristionchus mayeri</name>
    <dbReference type="NCBI Taxonomy" id="1317129"/>
    <lineage>
        <taxon>Eukaryota</taxon>
        <taxon>Metazoa</taxon>
        <taxon>Ecdysozoa</taxon>
        <taxon>Nematoda</taxon>
        <taxon>Chromadorea</taxon>
        <taxon>Rhabditida</taxon>
        <taxon>Rhabditina</taxon>
        <taxon>Diplogasteromorpha</taxon>
        <taxon>Diplogasteroidea</taxon>
        <taxon>Neodiplogasteridae</taxon>
        <taxon>Pristionchus</taxon>
    </lineage>
</organism>
<dbReference type="EMBL" id="BTRK01000001">
    <property type="protein sequence ID" value="GMR30249.1"/>
    <property type="molecule type" value="Genomic_DNA"/>
</dbReference>
<name>A0AAN4YYV3_9BILA</name>
<keyword evidence="2" id="KW-1185">Reference proteome</keyword>
<accession>A0AAN4YYV3</accession>
<sequence length="226" mass="26216">RGPYNERQLLEMCMQKEVDDSTPFCFMKQGEEPDHHETPFFTYAQRSKGKGAPFSFNDAVPFEKSQIEEDQESVQEDQGIQTIKEGVKKLPVKSDCFRATAYVNAYLSVCEYFRTVNSLSRSAIANCSRYERLFSNLNNDVKHLIVDTITYQHFLQYLFCSICERFMFTAMDTFMHMASPKHTEKTNKTSETLAKAYDLMSLMVQTLNVQKMLQVQSSKANDHRKK</sequence>